<dbReference type="GO" id="GO:0005737">
    <property type="term" value="C:cytoplasm"/>
    <property type="evidence" value="ECO:0007669"/>
    <property type="project" value="UniProtKB-SubCell"/>
</dbReference>
<dbReference type="Gene3D" id="1.20.1580.10">
    <property type="entry name" value="ABC transporter ATPase like domain"/>
    <property type="match status" value="1"/>
</dbReference>
<dbReference type="KEGG" id="rbc:BN938_2156"/>
<evidence type="ECO:0000256" key="5">
    <source>
        <dbReference type="ARBA" id="ARBA00022763"/>
    </source>
</evidence>
<evidence type="ECO:0000313" key="14">
    <source>
        <dbReference type="EMBL" id="CDN32229.1"/>
    </source>
</evidence>
<evidence type="ECO:0000256" key="11">
    <source>
        <dbReference type="ARBA" id="ARBA00038000"/>
    </source>
</evidence>
<accession>A0A060RDY9</accession>
<evidence type="ECO:0000256" key="2">
    <source>
        <dbReference type="ARBA" id="ARBA00022490"/>
    </source>
</evidence>
<keyword evidence="15" id="KW-1185">Reference proteome</keyword>
<evidence type="ECO:0000313" key="15">
    <source>
        <dbReference type="Proteomes" id="UP000027616"/>
    </source>
</evidence>
<evidence type="ECO:0000256" key="1">
    <source>
        <dbReference type="ARBA" id="ARBA00004496"/>
    </source>
</evidence>
<reference evidence="14 15" key="1">
    <citation type="journal article" date="2015" name="Genome Announc.">
        <title>Complete Genome Sequence of the Novel Leech Symbiont Mucinivorans hirudinis M3T.</title>
        <authorList>
            <person name="Nelson M.C."/>
            <person name="Bomar L."/>
            <person name="Graf J."/>
        </authorList>
    </citation>
    <scope>NUCLEOTIDE SEQUENCE [LARGE SCALE GENOMIC DNA]</scope>
    <source>
        <strain evidence="15">M3</strain>
    </source>
</reference>
<evidence type="ECO:0000256" key="8">
    <source>
        <dbReference type="ARBA" id="ARBA00022881"/>
    </source>
</evidence>
<evidence type="ECO:0000256" key="7">
    <source>
        <dbReference type="ARBA" id="ARBA00022840"/>
    </source>
</evidence>
<evidence type="ECO:0000256" key="13">
    <source>
        <dbReference type="ARBA" id="ARBA00042156"/>
    </source>
</evidence>
<dbReference type="GO" id="GO:0006281">
    <property type="term" value="P:DNA repair"/>
    <property type="evidence" value="ECO:0007669"/>
    <property type="project" value="UniProtKB-KW"/>
</dbReference>
<dbReference type="GO" id="GO:0005524">
    <property type="term" value="F:ATP binding"/>
    <property type="evidence" value="ECO:0007669"/>
    <property type="project" value="UniProtKB-KW"/>
</dbReference>
<keyword evidence="4" id="KW-0547">Nucleotide-binding</keyword>
<evidence type="ECO:0000256" key="3">
    <source>
        <dbReference type="ARBA" id="ARBA00022737"/>
    </source>
</evidence>
<evidence type="ECO:0000256" key="10">
    <source>
        <dbReference type="ARBA" id="ARBA00023204"/>
    </source>
</evidence>
<dbReference type="Proteomes" id="UP000027616">
    <property type="component" value="Chromosome I"/>
</dbReference>
<dbReference type="Gene3D" id="3.40.50.300">
    <property type="entry name" value="P-loop containing nucleotide triphosphate hydrolases"/>
    <property type="match status" value="1"/>
</dbReference>
<dbReference type="GO" id="GO:0004518">
    <property type="term" value="F:nuclease activity"/>
    <property type="evidence" value="ECO:0007669"/>
    <property type="project" value="UniProtKB-KW"/>
</dbReference>
<evidence type="ECO:0000256" key="12">
    <source>
        <dbReference type="ARBA" id="ARBA00039316"/>
    </source>
</evidence>
<evidence type="ECO:0000256" key="4">
    <source>
        <dbReference type="ARBA" id="ARBA00022741"/>
    </source>
</evidence>
<proteinExistence type="inferred from homology"/>
<evidence type="ECO:0000256" key="6">
    <source>
        <dbReference type="ARBA" id="ARBA00022769"/>
    </source>
</evidence>
<evidence type="ECO:0000256" key="9">
    <source>
        <dbReference type="ARBA" id="ARBA00023125"/>
    </source>
</evidence>
<dbReference type="HOGENOM" id="CLU_2807746_0_0_10"/>
<dbReference type="PANTHER" id="PTHR43152:SF3">
    <property type="entry name" value="UVRABC SYSTEM PROTEIN A"/>
    <property type="match status" value="1"/>
</dbReference>
<comment type="subcellular location">
    <subcellularLocation>
        <location evidence="1">Cytoplasm</location>
    </subcellularLocation>
</comment>
<keyword evidence="8" id="KW-0267">Excision nuclease</keyword>
<keyword evidence="10" id="KW-0234">DNA repair</keyword>
<protein>
    <recommendedName>
        <fullName evidence="12">UvrABC system protein A</fullName>
    </recommendedName>
    <alternativeName>
        <fullName evidence="13">Excinuclease ABC subunit A</fullName>
    </alternativeName>
</protein>
<keyword evidence="5" id="KW-0227">DNA damage</keyword>
<keyword evidence="6" id="KW-0228">DNA excision</keyword>
<dbReference type="eggNOG" id="COG0178">
    <property type="taxonomic scope" value="Bacteria"/>
</dbReference>
<dbReference type="OrthoDB" id="9809851at2"/>
<keyword evidence="9" id="KW-0238">DNA-binding</keyword>
<gene>
    <name evidence="14" type="ORF">BN938_2156</name>
</gene>
<dbReference type="GO" id="GO:0003677">
    <property type="term" value="F:DNA binding"/>
    <property type="evidence" value="ECO:0007669"/>
    <property type="project" value="UniProtKB-KW"/>
</dbReference>
<dbReference type="EMBL" id="HG934468">
    <property type="protein sequence ID" value="CDN32229.1"/>
    <property type="molecule type" value="Genomic_DNA"/>
</dbReference>
<keyword evidence="7" id="KW-0067">ATP-binding</keyword>
<sequence>MDKLVLLDDSPIGLTPRSNAATYSGVWGDIRKLFEATQDAQIRGYKAGLFSFTINKKVVPLDSAKLL</sequence>
<organism evidence="14 15">
    <name type="scientific">Mucinivorans hirudinis</name>
    <dbReference type="NCBI Taxonomy" id="1433126"/>
    <lineage>
        <taxon>Bacteria</taxon>
        <taxon>Pseudomonadati</taxon>
        <taxon>Bacteroidota</taxon>
        <taxon>Bacteroidia</taxon>
        <taxon>Bacteroidales</taxon>
        <taxon>Rikenellaceae</taxon>
        <taxon>Mucinivorans</taxon>
    </lineage>
</organism>
<comment type="similarity">
    <text evidence="11">Belongs to the ABC transporter superfamily. UvrA family.</text>
</comment>
<keyword evidence="3" id="KW-0677">Repeat</keyword>
<dbReference type="AlphaFoldDB" id="A0A060RDY9"/>
<dbReference type="PANTHER" id="PTHR43152">
    <property type="entry name" value="UVRABC SYSTEM PROTEIN A"/>
    <property type="match status" value="1"/>
</dbReference>
<dbReference type="InterPro" id="IPR027417">
    <property type="entry name" value="P-loop_NTPase"/>
</dbReference>
<dbReference type="STRING" id="1433126.BN938_2156"/>
<name>A0A060RDY9_9BACT</name>
<keyword evidence="2" id="KW-0963">Cytoplasm</keyword>